<keyword evidence="2" id="KW-1133">Transmembrane helix</keyword>
<feature type="region of interest" description="Disordered" evidence="1">
    <location>
        <begin position="1"/>
        <end position="39"/>
    </location>
</feature>
<proteinExistence type="predicted"/>
<organism evidence="3 4">
    <name type="scientific">Actinoplanes regularis</name>
    <dbReference type="NCBI Taxonomy" id="52697"/>
    <lineage>
        <taxon>Bacteria</taxon>
        <taxon>Bacillati</taxon>
        <taxon>Actinomycetota</taxon>
        <taxon>Actinomycetes</taxon>
        <taxon>Micromonosporales</taxon>
        <taxon>Micromonosporaceae</taxon>
        <taxon>Actinoplanes</taxon>
    </lineage>
</organism>
<dbReference type="Proteomes" id="UP000198415">
    <property type="component" value="Unassembled WGS sequence"/>
</dbReference>
<feature type="transmembrane region" description="Helical" evidence="2">
    <location>
        <begin position="87"/>
        <end position="111"/>
    </location>
</feature>
<feature type="transmembrane region" description="Helical" evidence="2">
    <location>
        <begin position="118"/>
        <end position="135"/>
    </location>
</feature>
<dbReference type="AlphaFoldDB" id="A0A239BSY6"/>
<feature type="transmembrane region" description="Helical" evidence="2">
    <location>
        <begin position="180"/>
        <end position="202"/>
    </location>
</feature>
<accession>A0A239BSY6</accession>
<feature type="compositionally biased region" description="Basic residues" evidence="1">
    <location>
        <begin position="1"/>
        <end position="10"/>
    </location>
</feature>
<feature type="transmembrane region" description="Helical" evidence="2">
    <location>
        <begin position="49"/>
        <end position="67"/>
    </location>
</feature>
<feature type="transmembrane region" description="Helical" evidence="2">
    <location>
        <begin position="141"/>
        <end position="159"/>
    </location>
</feature>
<reference evidence="3 4" key="1">
    <citation type="submission" date="2017-06" db="EMBL/GenBank/DDBJ databases">
        <authorList>
            <person name="Kim H.J."/>
            <person name="Triplett B.A."/>
        </authorList>
    </citation>
    <scope>NUCLEOTIDE SEQUENCE [LARGE SCALE GENOMIC DNA]</scope>
    <source>
        <strain evidence="3 4">DSM 43151</strain>
    </source>
</reference>
<keyword evidence="4" id="KW-1185">Reference proteome</keyword>
<dbReference type="RefSeq" id="WP_089295677.1">
    <property type="nucleotide sequence ID" value="NZ_BOMU01000062.1"/>
</dbReference>
<name>A0A239BSY6_9ACTN</name>
<dbReference type="EMBL" id="FZNR01000010">
    <property type="protein sequence ID" value="SNS11135.1"/>
    <property type="molecule type" value="Genomic_DNA"/>
</dbReference>
<gene>
    <name evidence="3" type="ORF">SAMN06264365_110120</name>
</gene>
<keyword evidence="2" id="KW-0812">Transmembrane</keyword>
<evidence type="ECO:0000256" key="1">
    <source>
        <dbReference type="SAM" id="MobiDB-lite"/>
    </source>
</evidence>
<protein>
    <submittedName>
        <fullName evidence="3">Uncharacterized protein</fullName>
    </submittedName>
</protein>
<sequence>MVQPKKRSRPRLLTGPRSEPPRAPAEPEPPRAPAEAQPEPVSGISSREVFTVGSALLILLFLIKIYGVARYSLTTTTALLAATPVQVALGTVTIYAYYILPAVALGTAWFAVRFRSHIQPVLWPLLLIVVAVTALASPFKYLVQGFAVVLAALCLELFLRQYRRRLAGSTDERLIRRRRALGRWQGLSVVYVGAAALAFQFLHSLNAPWVSAQAFLLTTPTVVSTQQMNVDYNRLHVAPESRFYGHPIAETEDWVTVLHADTRYVMRIPQSAIDTRLTCHNEDDQLSGDAPLLEVLKGNPYNSPNLDCRKVVEYLGRKIPGQPLPPWD</sequence>
<feature type="compositionally biased region" description="Pro residues" evidence="1">
    <location>
        <begin position="21"/>
        <end position="32"/>
    </location>
</feature>
<dbReference type="OrthoDB" id="3288321at2"/>
<evidence type="ECO:0000256" key="2">
    <source>
        <dbReference type="SAM" id="Phobius"/>
    </source>
</evidence>
<evidence type="ECO:0000313" key="4">
    <source>
        <dbReference type="Proteomes" id="UP000198415"/>
    </source>
</evidence>
<evidence type="ECO:0000313" key="3">
    <source>
        <dbReference type="EMBL" id="SNS11135.1"/>
    </source>
</evidence>
<keyword evidence="2" id="KW-0472">Membrane</keyword>